<sequence>MPAPGEHSLTTLLRSLKTTISSQTFIFLTIPHASFEKSIKEVPISKIQMLFHEQEGTTLILDTSTANQYFPPDQYEYTFECRMVTLDVHSSLEAVGFLKVISERLTREGITTNPVAGFYHDHLFLPVDKVDEAVRCLEELREEALKAETWSTCR</sequence>
<accession>A0ACC3ABK4</accession>
<evidence type="ECO:0000313" key="1">
    <source>
        <dbReference type="EMBL" id="KAJ9659060.1"/>
    </source>
</evidence>
<gene>
    <name evidence="1" type="ORF">H2198_003349</name>
</gene>
<proteinExistence type="predicted"/>
<dbReference type="Proteomes" id="UP001172386">
    <property type="component" value="Unassembled WGS sequence"/>
</dbReference>
<reference evidence="1" key="1">
    <citation type="submission" date="2022-10" db="EMBL/GenBank/DDBJ databases">
        <title>Culturing micro-colonial fungi from biological soil crusts in the Mojave desert and describing Neophaeococcomyces mojavensis, and introducing the new genera and species Taxawa tesnikishii.</title>
        <authorList>
            <person name="Kurbessoian T."/>
            <person name="Stajich J.E."/>
        </authorList>
    </citation>
    <scope>NUCLEOTIDE SEQUENCE</scope>
    <source>
        <strain evidence="1">JES_112</strain>
    </source>
</reference>
<comment type="caution">
    <text evidence="1">The sequence shown here is derived from an EMBL/GenBank/DDBJ whole genome shotgun (WGS) entry which is preliminary data.</text>
</comment>
<dbReference type="EMBL" id="JAPDRQ010000044">
    <property type="protein sequence ID" value="KAJ9659060.1"/>
    <property type="molecule type" value="Genomic_DNA"/>
</dbReference>
<name>A0ACC3ABK4_9EURO</name>
<keyword evidence="2" id="KW-1185">Reference proteome</keyword>
<protein>
    <submittedName>
        <fullName evidence="1">Uncharacterized protein</fullName>
    </submittedName>
</protein>
<organism evidence="1 2">
    <name type="scientific">Neophaeococcomyces mojaviensis</name>
    <dbReference type="NCBI Taxonomy" id="3383035"/>
    <lineage>
        <taxon>Eukaryota</taxon>
        <taxon>Fungi</taxon>
        <taxon>Dikarya</taxon>
        <taxon>Ascomycota</taxon>
        <taxon>Pezizomycotina</taxon>
        <taxon>Eurotiomycetes</taxon>
        <taxon>Chaetothyriomycetidae</taxon>
        <taxon>Chaetothyriales</taxon>
        <taxon>Chaetothyriales incertae sedis</taxon>
        <taxon>Neophaeococcomyces</taxon>
    </lineage>
</organism>
<evidence type="ECO:0000313" key="2">
    <source>
        <dbReference type="Proteomes" id="UP001172386"/>
    </source>
</evidence>